<evidence type="ECO:0000313" key="1">
    <source>
        <dbReference type="EMBL" id="ONM18662.1"/>
    </source>
</evidence>
<keyword evidence="1" id="KW-0371">Homeobox</keyword>
<protein>
    <submittedName>
        <fullName evidence="1">Homeodomain leucine zipper family IV protein</fullName>
    </submittedName>
</protein>
<organism evidence="1">
    <name type="scientific">Zea mays</name>
    <name type="common">Maize</name>
    <dbReference type="NCBI Taxonomy" id="4577"/>
    <lineage>
        <taxon>Eukaryota</taxon>
        <taxon>Viridiplantae</taxon>
        <taxon>Streptophyta</taxon>
        <taxon>Embryophyta</taxon>
        <taxon>Tracheophyta</taxon>
        <taxon>Spermatophyta</taxon>
        <taxon>Magnoliopsida</taxon>
        <taxon>Liliopsida</taxon>
        <taxon>Poales</taxon>
        <taxon>Poaceae</taxon>
        <taxon>PACMAD clade</taxon>
        <taxon>Panicoideae</taxon>
        <taxon>Andropogonodae</taxon>
        <taxon>Andropogoneae</taxon>
        <taxon>Tripsacinae</taxon>
        <taxon>Zea</taxon>
    </lineage>
</organism>
<keyword evidence="1" id="KW-0238">DNA-binding</keyword>
<proteinExistence type="predicted"/>
<reference evidence="1" key="1">
    <citation type="submission" date="2015-12" db="EMBL/GenBank/DDBJ databases">
        <title>Update maize B73 reference genome by single molecule sequencing technologies.</title>
        <authorList>
            <consortium name="Maize Genome Sequencing Project"/>
            <person name="Ware D."/>
        </authorList>
    </citation>
    <scope>NUCLEOTIDE SEQUENCE [LARGE SCALE GENOMIC DNA]</scope>
    <source>
        <tissue evidence="1">Seedling</tissue>
    </source>
</reference>
<dbReference type="AlphaFoldDB" id="A0A1D6EEM0"/>
<gene>
    <name evidence="1" type="ORF">ZEAMMB73_Zm00001d004230</name>
</gene>
<dbReference type="GO" id="GO:0003677">
    <property type="term" value="F:DNA binding"/>
    <property type="evidence" value="ECO:0007669"/>
    <property type="project" value="UniProtKB-KW"/>
</dbReference>
<accession>A0A1D6EEM0</accession>
<sequence>MKMQVIIACLWLISFYLVNFLLGSYCTNKPVNIERGLFCKPTNPGLMRIRKQGCHGYNICVATILDIVLFSFQIITILFFLNYKSFQYF</sequence>
<dbReference type="EMBL" id="CM007648">
    <property type="protein sequence ID" value="ONM18662.1"/>
    <property type="molecule type" value="Genomic_DNA"/>
</dbReference>
<name>A0A1D6EEM0_MAIZE</name>